<keyword evidence="3" id="KW-1185">Reference proteome</keyword>
<organism evidence="2 3">
    <name type="scientific">Coprinellus micaceus</name>
    <name type="common">Glistening ink-cap mushroom</name>
    <name type="synonym">Coprinus micaceus</name>
    <dbReference type="NCBI Taxonomy" id="71717"/>
    <lineage>
        <taxon>Eukaryota</taxon>
        <taxon>Fungi</taxon>
        <taxon>Dikarya</taxon>
        <taxon>Basidiomycota</taxon>
        <taxon>Agaricomycotina</taxon>
        <taxon>Agaricomycetes</taxon>
        <taxon>Agaricomycetidae</taxon>
        <taxon>Agaricales</taxon>
        <taxon>Agaricineae</taxon>
        <taxon>Psathyrellaceae</taxon>
        <taxon>Coprinellus</taxon>
    </lineage>
</organism>
<dbReference type="EMBL" id="QPFP01000078">
    <property type="protein sequence ID" value="TEB23440.1"/>
    <property type="molecule type" value="Genomic_DNA"/>
</dbReference>
<feature type="compositionally biased region" description="Polar residues" evidence="1">
    <location>
        <begin position="17"/>
        <end position="35"/>
    </location>
</feature>
<evidence type="ECO:0000313" key="3">
    <source>
        <dbReference type="Proteomes" id="UP000298030"/>
    </source>
</evidence>
<dbReference type="AlphaFoldDB" id="A0A4Y7SNJ7"/>
<comment type="caution">
    <text evidence="2">The sequence shown here is derived from an EMBL/GenBank/DDBJ whole genome shotgun (WGS) entry which is preliminary data.</text>
</comment>
<sequence length="318" mass="34081">MSRARSMGPPGGGKTNPRGTSEAFQFLIPNQTTAVPGSKANDKGDPNANEVDDFELMRMILQADPLLSQPVPLPADQGDVERTPVGHTHGVADEGPENGGGNIDERETRREMVRVEEGKVYLGDIPGNSPEAPVPVRSPGESKRPIGEGRKQTGSGMTRQAEPDSPPVGRGQGIEFILEAVAEVDGDSCSGTLESEFASCKSRIEESYREEEERFIQPEQDEENTAFEMRDGASPSLGANNGAASEPSPGSIPGAFYGTVEQCILSAENEEKSAEMTFLEQPQAEGRVGGWSRFNPLRYWYSHGSSPPGSTCSTSHND</sequence>
<gene>
    <name evidence="2" type="ORF">FA13DRAFT_1715382</name>
</gene>
<proteinExistence type="predicted"/>
<feature type="compositionally biased region" description="Basic and acidic residues" evidence="1">
    <location>
        <begin position="103"/>
        <end position="119"/>
    </location>
</feature>
<feature type="compositionally biased region" description="Basic and acidic residues" evidence="1">
    <location>
        <begin position="202"/>
        <end position="216"/>
    </location>
</feature>
<accession>A0A4Y7SNJ7</accession>
<feature type="region of interest" description="Disordered" evidence="1">
    <location>
        <begin position="68"/>
        <end position="172"/>
    </location>
</feature>
<feature type="region of interest" description="Disordered" evidence="1">
    <location>
        <begin position="1"/>
        <end position="49"/>
    </location>
</feature>
<evidence type="ECO:0000256" key="1">
    <source>
        <dbReference type="SAM" id="MobiDB-lite"/>
    </source>
</evidence>
<name>A0A4Y7SNJ7_COPMI</name>
<feature type="compositionally biased region" description="Basic and acidic residues" evidence="1">
    <location>
        <begin position="140"/>
        <end position="151"/>
    </location>
</feature>
<dbReference type="Proteomes" id="UP000298030">
    <property type="component" value="Unassembled WGS sequence"/>
</dbReference>
<reference evidence="2 3" key="1">
    <citation type="journal article" date="2019" name="Nat. Ecol. Evol.">
        <title>Megaphylogeny resolves global patterns of mushroom evolution.</title>
        <authorList>
            <person name="Varga T."/>
            <person name="Krizsan K."/>
            <person name="Foldi C."/>
            <person name="Dima B."/>
            <person name="Sanchez-Garcia M."/>
            <person name="Sanchez-Ramirez S."/>
            <person name="Szollosi G.J."/>
            <person name="Szarkandi J.G."/>
            <person name="Papp V."/>
            <person name="Albert L."/>
            <person name="Andreopoulos W."/>
            <person name="Angelini C."/>
            <person name="Antonin V."/>
            <person name="Barry K.W."/>
            <person name="Bougher N.L."/>
            <person name="Buchanan P."/>
            <person name="Buyck B."/>
            <person name="Bense V."/>
            <person name="Catcheside P."/>
            <person name="Chovatia M."/>
            <person name="Cooper J."/>
            <person name="Damon W."/>
            <person name="Desjardin D."/>
            <person name="Finy P."/>
            <person name="Geml J."/>
            <person name="Haridas S."/>
            <person name="Hughes K."/>
            <person name="Justo A."/>
            <person name="Karasinski D."/>
            <person name="Kautmanova I."/>
            <person name="Kiss B."/>
            <person name="Kocsube S."/>
            <person name="Kotiranta H."/>
            <person name="LaButti K.M."/>
            <person name="Lechner B.E."/>
            <person name="Liimatainen K."/>
            <person name="Lipzen A."/>
            <person name="Lukacs Z."/>
            <person name="Mihaltcheva S."/>
            <person name="Morgado L.N."/>
            <person name="Niskanen T."/>
            <person name="Noordeloos M.E."/>
            <person name="Ohm R.A."/>
            <person name="Ortiz-Santana B."/>
            <person name="Ovrebo C."/>
            <person name="Racz N."/>
            <person name="Riley R."/>
            <person name="Savchenko A."/>
            <person name="Shiryaev A."/>
            <person name="Soop K."/>
            <person name="Spirin V."/>
            <person name="Szebenyi C."/>
            <person name="Tomsovsky M."/>
            <person name="Tulloss R.E."/>
            <person name="Uehling J."/>
            <person name="Grigoriev I.V."/>
            <person name="Vagvolgyi C."/>
            <person name="Papp T."/>
            <person name="Martin F.M."/>
            <person name="Miettinen O."/>
            <person name="Hibbett D.S."/>
            <person name="Nagy L.G."/>
        </authorList>
    </citation>
    <scope>NUCLEOTIDE SEQUENCE [LARGE SCALE GENOMIC DNA]</scope>
    <source>
        <strain evidence="2 3">FP101781</strain>
    </source>
</reference>
<feature type="region of interest" description="Disordered" evidence="1">
    <location>
        <begin position="202"/>
        <end position="255"/>
    </location>
</feature>
<protein>
    <submittedName>
        <fullName evidence="2">Uncharacterized protein</fullName>
    </submittedName>
</protein>
<evidence type="ECO:0000313" key="2">
    <source>
        <dbReference type="EMBL" id="TEB23440.1"/>
    </source>
</evidence>